<sequence length="273" mass="29016">MREQRVRLGDAEIPVLDFGGSGRPIVALHGSFGRGGIFAGLARELSGRARIIAPDQRGHGLSRRAESYASDDFVSDAAALIEALGLAPAVVLGHSHGGITAYRLAARRPDLVSALIIEDVGPVMRSPEIARPMLDVRGWPAAAATKDELAEAIRAQGIPDPGYFMQSAVPSENGWRLLFDWDDMMAVQAGGIGDWWADWLGSSCPALVLRGEHTSMLPVESAAEMVARRPGSRLVEFAGAGHWIHDDDPAGVARAVGGFLDELECADPVPSEP</sequence>
<dbReference type="RefSeq" id="WP_114699734.1">
    <property type="nucleotide sequence ID" value="NZ_QQAZ01000011.1"/>
</dbReference>
<proteinExistence type="predicted"/>
<dbReference type="PRINTS" id="PR00111">
    <property type="entry name" value="ABHYDROLASE"/>
</dbReference>
<dbReference type="InterPro" id="IPR000073">
    <property type="entry name" value="AB_hydrolase_1"/>
</dbReference>
<evidence type="ECO:0000259" key="1">
    <source>
        <dbReference type="Pfam" id="PF12697"/>
    </source>
</evidence>
<protein>
    <submittedName>
        <fullName evidence="2">Pimeloyl-ACP methyl ester carboxylesterase</fullName>
    </submittedName>
</protein>
<dbReference type="PRINTS" id="PR00412">
    <property type="entry name" value="EPOXHYDRLASE"/>
</dbReference>
<dbReference type="Proteomes" id="UP000255355">
    <property type="component" value="Unassembled WGS sequence"/>
</dbReference>
<dbReference type="GO" id="GO:0003824">
    <property type="term" value="F:catalytic activity"/>
    <property type="evidence" value="ECO:0007669"/>
    <property type="project" value="InterPro"/>
</dbReference>
<name>A0A370GSS0_9NOCA</name>
<evidence type="ECO:0000313" key="2">
    <source>
        <dbReference type="EMBL" id="RDI46306.1"/>
    </source>
</evidence>
<dbReference type="STRING" id="1210089.GCA_001613165_02852"/>
<dbReference type="InterPro" id="IPR029058">
    <property type="entry name" value="AB_hydrolase_fold"/>
</dbReference>
<dbReference type="OrthoDB" id="63519at2"/>
<dbReference type="InterPro" id="IPR000639">
    <property type="entry name" value="Epox_hydrolase-like"/>
</dbReference>
<gene>
    <name evidence="2" type="ORF">DFR68_11164</name>
</gene>
<comment type="caution">
    <text evidence="2">The sequence shown here is derived from an EMBL/GenBank/DDBJ whole genome shotgun (WGS) entry which is preliminary data.</text>
</comment>
<dbReference type="PANTHER" id="PTHR43194">
    <property type="entry name" value="HYDROLASE ALPHA/BETA FOLD FAMILY"/>
    <property type="match status" value="1"/>
</dbReference>
<dbReference type="Gene3D" id="3.40.50.1820">
    <property type="entry name" value="alpha/beta hydrolase"/>
    <property type="match status" value="1"/>
</dbReference>
<dbReference type="AlphaFoldDB" id="A0A370GSS0"/>
<keyword evidence="3" id="KW-1185">Reference proteome</keyword>
<dbReference type="SUPFAM" id="SSF53474">
    <property type="entry name" value="alpha/beta-Hydrolases"/>
    <property type="match status" value="1"/>
</dbReference>
<organism evidence="2 3">
    <name type="scientific">Nocardia mexicana</name>
    <dbReference type="NCBI Taxonomy" id="279262"/>
    <lineage>
        <taxon>Bacteria</taxon>
        <taxon>Bacillati</taxon>
        <taxon>Actinomycetota</taxon>
        <taxon>Actinomycetes</taxon>
        <taxon>Mycobacteriales</taxon>
        <taxon>Nocardiaceae</taxon>
        <taxon>Nocardia</taxon>
    </lineage>
</organism>
<dbReference type="PANTHER" id="PTHR43194:SF2">
    <property type="entry name" value="PEROXISOMAL MEMBRANE PROTEIN LPX1"/>
    <property type="match status" value="1"/>
</dbReference>
<accession>A0A370GSS0</accession>
<reference evidence="2 3" key="1">
    <citation type="submission" date="2018-07" db="EMBL/GenBank/DDBJ databases">
        <title>Genomic Encyclopedia of Type Strains, Phase IV (KMG-IV): sequencing the most valuable type-strain genomes for metagenomic binning, comparative biology and taxonomic classification.</title>
        <authorList>
            <person name="Goeker M."/>
        </authorList>
    </citation>
    <scope>NUCLEOTIDE SEQUENCE [LARGE SCALE GENOMIC DNA]</scope>
    <source>
        <strain evidence="2 3">DSM 44952</strain>
    </source>
</reference>
<feature type="domain" description="AB hydrolase-1" evidence="1">
    <location>
        <begin position="25"/>
        <end position="255"/>
    </location>
</feature>
<dbReference type="EMBL" id="QQAZ01000011">
    <property type="protein sequence ID" value="RDI46306.1"/>
    <property type="molecule type" value="Genomic_DNA"/>
</dbReference>
<evidence type="ECO:0000313" key="3">
    <source>
        <dbReference type="Proteomes" id="UP000255355"/>
    </source>
</evidence>
<dbReference type="InterPro" id="IPR050228">
    <property type="entry name" value="Carboxylesterase_BioH"/>
</dbReference>
<dbReference type="Pfam" id="PF12697">
    <property type="entry name" value="Abhydrolase_6"/>
    <property type="match status" value="1"/>
</dbReference>